<dbReference type="AlphaFoldDB" id="A0A0V8RRZ3"/>
<reference evidence="1 2" key="1">
    <citation type="submission" date="2015-10" db="EMBL/GenBank/DDBJ databases">
        <title>Draft Genome of Actinomyces odontolyticus subsp. actinosynbacter strain XH001.</title>
        <authorList>
            <person name="Mclean J.S."/>
            <person name="He X."/>
        </authorList>
    </citation>
    <scope>NUCLEOTIDE SEQUENCE [LARGE SCALE GENOMIC DNA]</scope>
    <source>
        <strain evidence="1 2">XH001</strain>
    </source>
</reference>
<dbReference type="RefSeq" id="WP_060566500.1">
    <property type="nucleotide sequence ID" value="NZ_CP040006.1"/>
</dbReference>
<dbReference type="OrthoDB" id="3254997at2"/>
<comment type="caution">
    <text evidence="1">The sequence shown here is derived from an EMBL/GenBank/DDBJ whole genome shotgun (WGS) entry which is preliminary data.</text>
</comment>
<evidence type="ECO:0000313" key="2">
    <source>
        <dbReference type="Proteomes" id="UP000054686"/>
    </source>
</evidence>
<evidence type="ECO:0000313" key="1">
    <source>
        <dbReference type="EMBL" id="KSW10870.1"/>
    </source>
</evidence>
<organism evidence="1 2">
    <name type="scientific">Schaalia odontolytica</name>
    <dbReference type="NCBI Taxonomy" id="1660"/>
    <lineage>
        <taxon>Bacteria</taxon>
        <taxon>Bacillati</taxon>
        <taxon>Actinomycetota</taxon>
        <taxon>Actinomycetes</taxon>
        <taxon>Actinomycetales</taxon>
        <taxon>Actinomycetaceae</taxon>
        <taxon>Schaalia</taxon>
    </lineage>
</organism>
<name>A0A0V8RRZ3_9ACTO</name>
<dbReference type="EMBL" id="LLVT01000002">
    <property type="protein sequence ID" value="KSW10870.1"/>
    <property type="molecule type" value="Genomic_DNA"/>
</dbReference>
<proteinExistence type="predicted"/>
<protein>
    <submittedName>
        <fullName evidence="1">Uncharacterized protein</fullName>
    </submittedName>
</protein>
<accession>A0A0V8RRZ3</accession>
<gene>
    <name evidence="1" type="ORF">APY09_05180</name>
</gene>
<sequence>MWAQPELMDFAMSAGAQVHLREGDGLALTWDCGRSWRHVWKTHGSDAQSFYGESEYAEERWPHFVSNDHDLMLRWAIVRIGSEARRRLEWAPIVVPSEAEGLDGRWGVEQLSLITGRLTMDGVPLPMDMRTIFPEHHELNQFARVALMDVDDLVAAYRDPSGGALLGRWVR</sequence>
<dbReference type="Proteomes" id="UP000054686">
    <property type="component" value="Unassembled WGS sequence"/>
</dbReference>